<dbReference type="EMBL" id="BART01020876">
    <property type="protein sequence ID" value="GAG93378.1"/>
    <property type="molecule type" value="Genomic_DNA"/>
</dbReference>
<reference evidence="2" key="1">
    <citation type="journal article" date="2014" name="Front. Microbiol.">
        <title>High frequency of phylogenetically diverse reductive dehalogenase-homologous genes in deep subseafloor sedimentary metagenomes.</title>
        <authorList>
            <person name="Kawai M."/>
            <person name="Futagami T."/>
            <person name="Toyoda A."/>
            <person name="Takaki Y."/>
            <person name="Nishi S."/>
            <person name="Hori S."/>
            <person name="Arai W."/>
            <person name="Tsubouchi T."/>
            <person name="Morono Y."/>
            <person name="Uchiyama I."/>
            <person name="Ito T."/>
            <person name="Fujiyama A."/>
            <person name="Inagaki F."/>
            <person name="Takami H."/>
        </authorList>
    </citation>
    <scope>NUCLEOTIDE SEQUENCE</scope>
    <source>
        <strain evidence="2">Expedition CK06-06</strain>
    </source>
</reference>
<feature type="region of interest" description="Disordered" evidence="1">
    <location>
        <begin position="267"/>
        <end position="291"/>
    </location>
</feature>
<sequence>VEVRKNVQTLSPTETIMRGNYVSDVIKKRFYNYYNIDHRQAVCKIDAVGKRLTYDWADRVTAKTFKFYSSHEVDGVEVMQEQRKQWVEMNCNEIFNSTIVPMVQDGFCLFTLKKVKESIDYDVYGEYESSPNLWKRIGKNKISLYKIQFTPQPRGVGSSGTNLIIQAPNTSVDNMRAINLEFTPKEIIHCEYGKPNWGVGMPLIEGAWDSIIKLAIESHQDMLDRRSIPTLEIDEGDVDADNARVKALLKMIANSDQDTARVWEHKTNTQGEVSEYPKFSMRSATSDTGDG</sequence>
<feature type="compositionally biased region" description="Polar residues" evidence="1">
    <location>
        <begin position="282"/>
        <end position="291"/>
    </location>
</feature>
<feature type="non-terminal residue" evidence="2">
    <location>
        <position position="1"/>
    </location>
</feature>
<name>X1CAJ2_9ZZZZ</name>
<accession>X1CAJ2</accession>
<proteinExistence type="predicted"/>
<evidence type="ECO:0000313" key="2">
    <source>
        <dbReference type="EMBL" id="GAG93378.1"/>
    </source>
</evidence>
<dbReference type="AlphaFoldDB" id="X1CAJ2"/>
<gene>
    <name evidence="2" type="ORF">S01H4_38677</name>
</gene>
<evidence type="ECO:0000256" key="1">
    <source>
        <dbReference type="SAM" id="MobiDB-lite"/>
    </source>
</evidence>
<organism evidence="2">
    <name type="scientific">marine sediment metagenome</name>
    <dbReference type="NCBI Taxonomy" id="412755"/>
    <lineage>
        <taxon>unclassified sequences</taxon>
        <taxon>metagenomes</taxon>
        <taxon>ecological metagenomes</taxon>
    </lineage>
</organism>
<comment type="caution">
    <text evidence="2">The sequence shown here is derived from an EMBL/GenBank/DDBJ whole genome shotgun (WGS) entry which is preliminary data.</text>
</comment>
<feature type="non-terminal residue" evidence="2">
    <location>
        <position position="291"/>
    </location>
</feature>
<protein>
    <submittedName>
        <fullName evidence="2">Uncharacterized protein</fullName>
    </submittedName>
</protein>